<dbReference type="Proteomes" id="UP000295733">
    <property type="component" value="Unassembled WGS sequence"/>
</dbReference>
<feature type="domain" description="Cellulose synthase subunit B-like C-terminal" evidence="7">
    <location>
        <begin position="603"/>
        <end position="729"/>
    </location>
</feature>
<gene>
    <name evidence="8" type="ORF">EV656_10619</name>
</gene>
<protein>
    <recommendedName>
        <fullName evidence="6">Cyclic di-GMP-binding protein</fullName>
    </recommendedName>
    <alternativeName>
        <fullName evidence="6">Cellulose synthase regulatory subunit</fullName>
    </alternativeName>
</protein>
<evidence type="ECO:0000313" key="9">
    <source>
        <dbReference type="Proteomes" id="UP000295733"/>
    </source>
</evidence>
<organism evidence="8 9">
    <name type="scientific">Rhodovulum adriaticum</name>
    <name type="common">Rhodopseudomonas adriatica</name>
    <dbReference type="NCBI Taxonomy" id="35804"/>
    <lineage>
        <taxon>Bacteria</taxon>
        <taxon>Pseudomonadati</taxon>
        <taxon>Pseudomonadota</taxon>
        <taxon>Alphaproteobacteria</taxon>
        <taxon>Rhodobacterales</taxon>
        <taxon>Paracoccaceae</taxon>
        <taxon>Rhodovulum</taxon>
    </lineage>
</organism>
<evidence type="ECO:0000259" key="7">
    <source>
        <dbReference type="Pfam" id="PF20916"/>
    </source>
</evidence>
<dbReference type="UniPathway" id="UPA00694"/>
<dbReference type="GO" id="GO:0005886">
    <property type="term" value="C:plasma membrane"/>
    <property type="evidence" value="ECO:0007669"/>
    <property type="project" value="UniProtKB-SubCell"/>
</dbReference>
<accession>A0A4R2NLC9</accession>
<keyword evidence="6" id="KW-0973">c-di-GMP</keyword>
<dbReference type="Gene3D" id="1.20.5.4520">
    <property type="match status" value="1"/>
</dbReference>
<evidence type="ECO:0000256" key="2">
    <source>
        <dbReference type="ARBA" id="ARBA00022475"/>
    </source>
</evidence>
<proteinExistence type="inferred from homology"/>
<reference evidence="8 9" key="1">
    <citation type="submission" date="2019-03" db="EMBL/GenBank/DDBJ databases">
        <title>Genomic Encyclopedia of Type Strains, Phase IV (KMG-IV): sequencing the most valuable type-strain genomes for metagenomic binning, comparative biology and taxonomic classification.</title>
        <authorList>
            <person name="Goeker M."/>
        </authorList>
    </citation>
    <scope>NUCLEOTIDE SEQUENCE [LARGE SCALE GENOMIC DNA]</scope>
    <source>
        <strain evidence="8 9">DSM 2781</strain>
    </source>
</reference>
<dbReference type="GO" id="GO:0030244">
    <property type="term" value="P:cellulose biosynthetic process"/>
    <property type="evidence" value="ECO:0007669"/>
    <property type="project" value="UniProtKB-KW"/>
</dbReference>
<dbReference type="EMBL" id="SLXL01000006">
    <property type="protein sequence ID" value="TCP22433.1"/>
    <property type="molecule type" value="Genomic_DNA"/>
</dbReference>
<dbReference type="InterPro" id="IPR018513">
    <property type="entry name" value="Cell_synthase_bac"/>
</dbReference>
<dbReference type="PANTHER" id="PTHR39083:SF1">
    <property type="entry name" value="CYCLIC DI-GMP-BINDING PROTEIN"/>
    <property type="match status" value="1"/>
</dbReference>
<comment type="function">
    <text evidence="6">Binds the cellulose synthase activator, bis-(3'-5') cyclic diguanylic acid (c-di-GMP).</text>
</comment>
<dbReference type="GO" id="GO:0006011">
    <property type="term" value="P:UDP-alpha-D-glucose metabolic process"/>
    <property type="evidence" value="ECO:0007669"/>
    <property type="project" value="InterPro"/>
</dbReference>
<comment type="caution">
    <text evidence="8">The sequence shown here is derived from an EMBL/GenBank/DDBJ whole genome shotgun (WGS) entry which is preliminary data.</text>
</comment>
<dbReference type="Pfam" id="PF03170">
    <property type="entry name" value="BcsB"/>
    <property type="match status" value="2"/>
</dbReference>
<dbReference type="Gene3D" id="3.30.379.30">
    <property type="match status" value="1"/>
</dbReference>
<evidence type="ECO:0000256" key="4">
    <source>
        <dbReference type="ARBA" id="ARBA00022989"/>
    </source>
</evidence>
<keyword evidence="9" id="KW-1185">Reference proteome</keyword>
<evidence type="ECO:0000256" key="6">
    <source>
        <dbReference type="RuleBase" id="RU365021"/>
    </source>
</evidence>
<dbReference type="RefSeq" id="WP_132603076.1">
    <property type="nucleotide sequence ID" value="NZ_NRRP01000019.1"/>
</dbReference>
<keyword evidence="2 6" id="KW-1003">Cell membrane</keyword>
<dbReference type="Gene3D" id="2.60.120.260">
    <property type="entry name" value="Galactose-binding domain-like"/>
    <property type="match status" value="2"/>
</dbReference>
<keyword evidence="5 6" id="KW-0472">Membrane</keyword>
<comment type="subcellular location">
    <subcellularLocation>
        <location evidence="6">Cell inner membrane</location>
    </subcellularLocation>
    <subcellularLocation>
        <location evidence="1">Cell membrane</location>
        <topology evidence="1">Single-pass membrane protein</topology>
    </subcellularLocation>
</comment>
<evidence type="ECO:0000313" key="8">
    <source>
        <dbReference type="EMBL" id="TCP22433.1"/>
    </source>
</evidence>
<dbReference type="OrthoDB" id="7615145at2"/>
<keyword evidence="3 6" id="KW-0812">Transmembrane</keyword>
<keyword evidence="6" id="KW-0135">Cellulose biosynthesis</keyword>
<evidence type="ECO:0000256" key="5">
    <source>
        <dbReference type="ARBA" id="ARBA00023136"/>
    </source>
</evidence>
<evidence type="ECO:0000256" key="3">
    <source>
        <dbReference type="ARBA" id="ARBA00022692"/>
    </source>
</evidence>
<dbReference type="PANTHER" id="PTHR39083">
    <property type="entry name" value="CYCLIC DI-GMP-BINDING PROTEIN"/>
    <property type="match status" value="1"/>
</dbReference>
<sequence length="731" mass="77660">MIRRLAFQIRVLVVALLAVLPVCSIAVAQVIELEPITPAPDSGSQVLPVLPAQRGHDVPSVPEAAPATAELLAPLRPLQMNAAVDGVARLRGEEDVIRFSLLVPEEATRQPALFRLLYRTGIDALPERSFIQVSLNGTDIARISADSFDSFAAEEIELPAGLLVAGQNIVTVHAVHTHRVFCGPEATFALWSEVDIRRSGVVLPSSGFPTSSEGFLAALAAQAALGRSVTVSSQEGGPESLRPLSDVFGQIVRFLGGLPPVFDAQSYWRIAEQPELARIVILPETAPARQGPQFVRGGDGAVVLLLDRGATSADLLAEFDTGSVSPTASHSPAVVPGQPAALGALGWDGIDLSGRYALRAVPFRLPEDWLLLASQKARIDLDYSFAPDVPQGALLVVKVNDQAVRLLPLDRGDGSALPTLPVKFEARLLRPGENRIAFETIIPSSRPDSACPEHEGPFAQIAATTVLNVPESPRMLLPSIASAFANIGPDDVQLSESGERLLPAALSPLIKGAFAQQPQDSPPARLMIGTVADIELLLGSPLSEAAPLLEQALLGRAQGEAAGQEGAPAQPTPRDVQWIRLPDVSGALDRVRAQLAGLAGLDAPTAAAWLQGKSAEAVILQPDPADPDKILFLMRPSLEPVRAAVALSHVLQGASAARGQIALLTPEGEWQGWENPDRPLMLLEPMRFETIRPVLGNYATHRPLRFVAIFLGLTLLSASVAILILLMTRRD</sequence>
<comment type="subunit">
    <text evidence="6">Tightly associated with the cellulose synthase catalytic subunit.</text>
</comment>
<evidence type="ECO:0000256" key="1">
    <source>
        <dbReference type="ARBA" id="ARBA00004162"/>
    </source>
</evidence>
<dbReference type="Pfam" id="PF20916">
    <property type="entry name" value="BscB_a-b"/>
    <property type="match status" value="1"/>
</dbReference>
<dbReference type="InterPro" id="IPR048861">
    <property type="entry name" value="BscB-like_C"/>
</dbReference>
<keyword evidence="6" id="KW-0997">Cell inner membrane</keyword>
<comment type="similarity">
    <text evidence="6">Belongs to the AcsB/BcsB family.</text>
</comment>
<keyword evidence="4 6" id="KW-1133">Transmembrane helix</keyword>
<dbReference type="Gene3D" id="3.30.379.20">
    <property type="match status" value="1"/>
</dbReference>
<name>A0A4R2NLC9_RHOAD</name>
<feature type="transmembrane region" description="Helical" evidence="6">
    <location>
        <begin position="706"/>
        <end position="726"/>
    </location>
</feature>
<dbReference type="AlphaFoldDB" id="A0A4R2NLC9"/>
<comment type="pathway">
    <text evidence="6">Glycan metabolism; bacterial cellulose biosynthesis.</text>
</comment>